<dbReference type="InterPro" id="IPR002110">
    <property type="entry name" value="Ankyrin_rpt"/>
</dbReference>
<evidence type="ECO:0000313" key="6">
    <source>
        <dbReference type="Proteomes" id="UP000355283"/>
    </source>
</evidence>
<dbReference type="GO" id="GO:0005737">
    <property type="term" value="C:cytoplasm"/>
    <property type="evidence" value="ECO:0007669"/>
    <property type="project" value="TreeGrafter"/>
</dbReference>
<dbReference type="CDD" id="cd18186">
    <property type="entry name" value="BTB_POZ_ZBTB_KLHL-like"/>
    <property type="match status" value="1"/>
</dbReference>
<dbReference type="InterPro" id="IPR044515">
    <property type="entry name" value="ABTB1"/>
</dbReference>
<dbReference type="Pfam" id="PF13637">
    <property type="entry name" value="Ank_4"/>
    <property type="match status" value="1"/>
</dbReference>
<organism evidence="5 6">
    <name type="scientific">Nannochloropsis salina CCMP1776</name>
    <dbReference type="NCBI Taxonomy" id="1027361"/>
    <lineage>
        <taxon>Eukaryota</taxon>
        <taxon>Sar</taxon>
        <taxon>Stramenopiles</taxon>
        <taxon>Ochrophyta</taxon>
        <taxon>Eustigmatophyceae</taxon>
        <taxon>Eustigmatales</taxon>
        <taxon>Monodopsidaceae</taxon>
        <taxon>Microchloropsis</taxon>
        <taxon>Microchloropsis salina</taxon>
    </lineage>
</organism>
<dbReference type="CDD" id="cd18497">
    <property type="entry name" value="BACK_ABTB1_BPOZ"/>
    <property type="match status" value="1"/>
</dbReference>
<dbReference type="InterPro" id="IPR011333">
    <property type="entry name" value="SKP1/BTB/POZ_sf"/>
</dbReference>
<evidence type="ECO:0000256" key="3">
    <source>
        <dbReference type="SAM" id="MobiDB-lite"/>
    </source>
</evidence>
<evidence type="ECO:0000313" key="5">
    <source>
        <dbReference type="EMBL" id="TFJ87271.1"/>
    </source>
</evidence>
<evidence type="ECO:0000256" key="2">
    <source>
        <dbReference type="ARBA" id="ARBA00023043"/>
    </source>
</evidence>
<gene>
    <name evidence="5" type="ORF">NSK_001603</name>
</gene>
<dbReference type="InterPro" id="IPR000210">
    <property type="entry name" value="BTB/POZ_dom"/>
</dbReference>
<dbReference type="PANTHER" id="PTHR46231:SF1">
    <property type="entry name" value="ANKYRIN REPEAT AND BTB_POZ DOMAIN-CONTAINING PROTEIN 1"/>
    <property type="match status" value="1"/>
</dbReference>
<dbReference type="Pfam" id="PF00651">
    <property type="entry name" value="BTB"/>
    <property type="match status" value="1"/>
</dbReference>
<keyword evidence="6" id="KW-1185">Reference proteome</keyword>
<evidence type="ECO:0000256" key="1">
    <source>
        <dbReference type="ARBA" id="ARBA00022737"/>
    </source>
</evidence>
<dbReference type="OrthoDB" id="684045at2759"/>
<dbReference type="Proteomes" id="UP000355283">
    <property type="component" value="Unassembled WGS sequence"/>
</dbReference>
<dbReference type="PANTHER" id="PTHR46231">
    <property type="entry name" value="ANKYRIN REPEAT AND BTB/POZ DOMAIN-CONTAINING PROTEIN 1"/>
    <property type="match status" value="1"/>
</dbReference>
<dbReference type="SUPFAM" id="SSF48403">
    <property type="entry name" value="Ankyrin repeat"/>
    <property type="match status" value="1"/>
</dbReference>
<feature type="domain" description="BTB" evidence="4">
    <location>
        <begin position="327"/>
        <end position="404"/>
    </location>
</feature>
<dbReference type="SMART" id="SM00225">
    <property type="entry name" value="BTB"/>
    <property type="match status" value="2"/>
</dbReference>
<keyword evidence="1" id="KW-0677">Repeat</keyword>
<comment type="caution">
    <text evidence="5">The sequence shown here is derived from an EMBL/GenBank/DDBJ whole genome shotgun (WGS) entry which is preliminary data.</text>
</comment>
<dbReference type="AlphaFoldDB" id="A0A4D9D6D6"/>
<name>A0A4D9D6D6_9STRA</name>
<keyword evidence="2" id="KW-0040">ANK repeat</keyword>
<proteinExistence type="predicted"/>
<feature type="region of interest" description="Disordered" evidence="3">
    <location>
        <begin position="403"/>
        <end position="423"/>
    </location>
</feature>
<dbReference type="PROSITE" id="PS50097">
    <property type="entry name" value="BTB"/>
    <property type="match status" value="1"/>
</dbReference>
<protein>
    <recommendedName>
        <fullName evidence="4">BTB domain-containing protein</fullName>
    </recommendedName>
</protein>
<dbReference type="InterPro" id="IPR036770">
    <property type="entry name" value="Ankyrin_rpt-contain_sf"/>
</dbReference>
<sequence>MAGNPATSNITVAFPPHLDVWRAAREGNLQLLIFLIETKGHNVNMINEVDASPLYYAALCGHVDCVKYLLLMGAVADEGTFMGERCFFAALNDPLRHLLRCSKMTRAYREPFLESLRFMYENKEVWWPDVAFVCRATAFDPKWKASEGVGSAGGVQEKSGLFCHQVILRARSAFLIQEFKKRRVETRCGRREGLGVAWGTASSLSIPLLHSHKAFACILQYLYCSRLEMPLYLLDDGIRISRILHLPGLGLELQRASDKIAMARERGIQCHRELKSLKYHSSSKHSTFYVSRQRRQEMLIVEPKKETLIEHFKLLAEEVVTRFPEDADVVLFTGDGKSFALHRVILAARSPYFRTMLRSGFKEGQQAGRLIVPHILPTMEVSAETRIFSSEINYKGSKRVMGEKKDLEKKKPSNQDQVEEKGANACCDASEPQALPSIHLSLSGEALRRVIEFMYCDEPLSPLEVPLVFDVLDAATLFMLPGLRNYCVSALMEHVDKIDIFSLLEVARLYDLPRLENFVVERMAMNLEKVVEADKFRLLVEESAATVKAREERDSIPLIDDIRYFVCRLHRFDQDVQEMKLALIKILLERLGLKI</sequence>
<feature type="compositionally biased region" description="Basic and acidic residues" evidence="3">
    <location>
        <begin position="403"/>
        <end position="422"/>
    </location>
</feature>
<evidence type="ECO:0000259" key="4">
    <source>
        <dbReference type="PROSITE" id="PS50097"/>
    </source>
</evidence>
<dbReference type="EMBL" id="SDOX01000006">
    <property type="protein sequence ID" value="TFJ87271.1"/>
    <property type="molecule type" value="Genomic_DNA"/>
</dbReference>
<accession>A0A4D9D6D6</accession>
<dbReference type="Gene3D" id="3.30.710.10">
    <property type="entry name" value="Potassium Channel Kv1.1, Chain A"/>
    <property type="match status" value="2"/>
</dbReference>
<reference evidence="5 6" key="1">
    <citation type="submission" date="2019-01" db="EMBL/GenBank/DDBJ databases">
        <title>Nuclear Genome Assembly of the Microalgal Biofuel strain Nannochloropsis salina CCMP1776.</title>
        <authorList>
            <person name="Hovde B."/>
        </authorList>
    </citation>
    <scope>NUCLEOTIDE SEQUENCE [LARGE SCALE GENOMIC DNA]</scope>
    <source>
        <strain evidence="5 6">CCMP1776</strain>
    </source>
</reference>
<dbReference type="GO" id="GO:0000151">
    <property type="term" value="C:ubiquitin ligase complex"/>
    <property type="evidence" value="ECO:0007669"/>
    <property type="project" value="TreeGrafter"/>
</dbReference>
<dbReference type="SUPFAM" id="SSF54695">
    <property type="entry name" value="POZ domain"/>
    <property type="match status" value="2"/>
</dbReference>
<dbReference type="Gene3D" id="1.25.40.20">
    <property type="entry name" value="Ankyrin repeat-containing domain"/>
    <property type="match status" value="1"/>
</dbReference>